<dbReference type="InterPro" id="IPR020472">
    <property type="entry name" value="WD40_PAC1"/>
</dbReference>
<evidence type="ECO:0000256" key="1">
    <source>
        <dbReference type="ARBA" id="ARBA00022574"/>
    </source>
</evidence>
<dbReference type="PRINTS" id="PR00449">
    <property type="entry name" value="RASTRNSFRMNG"/>
</dbReference>
<dbReference type="SUPFAM" id="SSF52540">
    <property type="entry name" value="P-loop containing nucleoside triphosphate hydrolases"/>
    <property type="match status" value="1"/>
</dbReference>
<dbReference type="InterPro" id="IPR001680">
    <property type="entry name" value="WD40_rpt"/>
</dbReference>
<keyword evidence="2" id="KW-0677">Repeat</keyword>
<dbReference type="InterPro" id="IPR035897">
    <property type="entry name" value="Toll_tir_struct_dom_sf"/>
</dbReference>
<dbReference type="Pfam" id="PF00400">
    <property type="entry name" value="WD40"/>
    <property type="match status" value="6"/>
</dbReference>
<dbReference type="InterPro" id="IPR000157">
    <property type="entry name" value="TIR_dom"/>
</dbReference>
<dbReference type="PROSITE" id="PS00678">
    <property type="entry name" value="WD_REPEATS_1"/>
    <property type="match status" value="2"/>
</dbReference>
<dbReference type="InterPro" id="IPR036322">
    <property type="entry name" value="WD40_repeat_dom_sf"/>
</dbReference>
<organism evidence="6 7">
    <name type="scientific">Tengunoibacter tsumagoiensis</name>
    <dbReference type="NCBI Taxonomy" id="2014871"/>
    <lineage>
        <taxon>Bacteria</taxon>
        <taxon>Bacillati</taxon>
        <taxon>Chloroflexota</taxon>
        <taxon>Ktedonobacteria</taxon>
        <taxon>Ktedonobacterales</taxon>
        <taxon>Dictyobacteraceae</taxon>
        <taxon>Tengunoibacter</taxon>
    </lineage>
</organism>
<dbReference type="AlphaFoldDB" id="A0A402A9V8"/>
<dbReference type="Proteomes" id="UP000287352">
    <property type="component" value="Unassembled WGS sequence"/>
</dbReference>
<feature type="repeat" description="WD" evidence="3">
    <location>
        <begin position="139"/>
        <end position="179"/>
    </location>
</feature>
<dbReference type="PANTHER" id="PTHR19848">
    <property type="entry name" value="WD40 REPEAT PROTEIN"/>
    <property type="match status" value="1"/>
</dbReference>
<dbReference type="EMBL" id="BIFR01000002">
    <property type="protein sequence ID" value="GCE15964.1"/>
    <property type="molecule type" value="Genomic_DNA"/>
</dbReference>
<feature type="repeat" description="WD" evidence="3">
    <location>
        <begin position="222"/>
        <end position="263"/>
    </location>
</feature>
<dbReference type="SUPFAM" id="SSF52200">
    <property type="entry name" value="Toll/Interleukin receptor TIR domain"/>
    <property type="match status" value="1"/>
</dbReference>
<keyword evidence="4" id="KW-1133">Transmembrane helix</keyword>
<evidence type="ECO:0000259" key="5">
    <source>
        <dbReference type="Pfam" id="PF13676"/>
    </source>
</evidence>
<evidence type="ECO:0000256" key="4">
    <source>
        <dbReference type="SAM" id="Phobius"/>
    </source>
</evidence>
<dbReference type="InterPro" id="IPR001806">
    <property type="entry name" value="Small_GTPase"/>
</dbReference>
<dbReference type="OrthoDB" id="498873at2"/>
<dbReference type="CDD" id="cd00200">
    <property type="entry name" value="WD40"/>
    <property type="match status" value="1"/>
</dbReference>
<keyword evidence="1 3" id="KW-0853">WD repeat</keyword>
<feature type="repeat" description="WD" evidence="3">
    <location>
        <begin position="264"/>
        <end position="309"/>
    </location>
</feature>
<dbReference type="SUPFAM" id="SSF50978">
    <property type="entry name" value="WD40 repeat-like"/>
    <property type="match status" value="1"/>
</dbReference>
<reference evidence="7" key="1">
    <citation type="submission" date="2018-12" db="EMBL/GenBank/DDBJ databases">
        <title>Tengunoibacter tsumagoiensis gen. nov., sp. nov., Dictyobacter kobayashii sp. nov., D. alpinus sp. nov., and D. joshuensis sp. nov. and description of Dictyobacteraceae fam. nov. within the order Ktedonobacterales isolated from Tengu-no-mugimeshi.</title>
        <authorList>
            <person name="Wang C.M."/>
            <person name="Zheng Y."/>
            <person name="Sakai Y."/>
            <person name="Toyoda A."/>
            <person name="Minakuchi Y."/>
            <person name="Abe K."/>
            <person name="Yokota A."/>
            <person name="Yabe S."/>
        </authorList>
    </citation>
    <scope>NUCLEOTIDE SEQUENCE [LARGE SCALE GENOMIC DNA]</scope>
    <source>
        <strain evidence="7">Uno3</strain>
    </source>
</reference>
<dbReference type="SMART" id="SM00175">
    <property type="entry name" value="RAB"/>
    <property type="match status" value="1"/>
</dbReference>
<dbReference type="Gene3D" id="2.130.10.10">
    <property type="entry name" value="YVTN repeat-like/Quinoprotein amine dehydrogenase"/>
    <property type="match status" value="3"/>
</dbReference>
<feature type="transmembrane region" description="Helical" evidence="4">
    <location>
        <begin position="28"/>
        <end position="50"/>
    </location>
</feature>
<dbReference type="GO" id="GO:0005525">
    <property type="term" value="F:GTP binding"/>
    <property type="evidence" value="ECO:0007669"/>
    <property type="project" value="InterPro"/>
</dbReference>
<dbReference type="SMART" id="SM00174">
    <property type="entry name" value="RHO"/>
    <property type="match status" value="1"/>
</dbReference>
<proteinExistence type="predicted"/>
<feature type="domain" description="TIR" evidence="5">
    <location>
        <begin position="935"/>
        <end position="1054"/>
    </location>
</feature>
<dbReference type="SMART" id="SM00320">
    <property type="entry name" value="WD40"/>
    <property type="match status" value="6"/>
</dbReference>
<gene>
    <name evidence="6" type="ORF">KTT_58230</name>
</gene>
<dbReference type="Gene3D" id="3.40.50.10140">
    <property type="entry name" value="Toll/interleukin-1 receptor homology (TIR) domain"/>
    <property type="match status" value="1"/>
</dbReference>
<feature type="repeat" description="WD" evidence="3">
    <location>
        <begin position="180"/>
        <end position="221"/>
    </location>
</feature>
<accession>A0A402A9V8</accession>
<dbReference type="RefSeq" id="WP_126583358.1">
    <property type="nucleotide sequence ID" value="NZ_BIFR01000002.1"/>
</dbReference>
<dbReference type="PROSITE" id="PS50294">
    <property type="entry name" value="WD_REPEATS_REGION"/>
    <property type="match status" value="4"/>
</dbReference>
<dbReference type="GO" id="GO:0007165">
    <property type="term" value="P:signal transduction"/>
    <property type="evidence" value="ECO:0007669"/>
    <property type="project" value="InterPro"/>
</dbReference>
<dbReference type="Pfam" id="PF13676">
    <property type="entry name" value="TIR_2"/>
    <property type="match status" value="1"/>
</dbReference>
<dbReference type="GO" id="GO:0003924">
    <property type="term" value="F:GTPase activity"/>
    <property type="evidence" value="ECO:0007669"/>
    <property type="project" value="InterPro"/>
</dbReference>
<dbReference type="Pfam" id="PF00071">
    <property type="entry name" value="Ras"/>
    <property type="match status" value="1"/>
</dbReference>
<feature type="repeat" description="WD" evidence="3">
    <location>
        <begin position="107"/>
        <end position="138"/>
    </location>
</feature>
<sequence>MHLYSAMLLGSIPPFALGIPLSKLVSFLVSLIVGLLLLPGLYSGIFRNLFARNKQPAPSSLEEPPFEDWEVLKKQWKEGAEERARNKPIGLTLDDQTILPKNLQNPIALSPNGAFIASGSRDTMIRLWDLYKQQNLTRLNAHTKLVSTIAWSPNNLLVSGANDKTVRIWDVNRPEPLNTLEGHQDVINAIAWSPDGSRLASGSDDKTLRIWDTLSGRPLKVLPGHPKGLRCVVWSPDGKRIATGGNGGLIRIWNAETGQPIWSKESHTNGVYCLAWSPQNAQGSSYIASGGKDETIRIWNPSTGREERILEGHSNSITRVSFSHDGLLLASLSPGSGAEIIFWRTDTWERVATLPINPSARNPPMAFQPNEPKLLTLGEELDEIAIWHVDSHKLIERILPSIQYVNAKVVLVGDTGVGKTGLGLVLSSNPFVPTVSTHGRHIWTLKKEEVVIHHDKKELHEIILWDLAGQPGYRIIHQLHLNEVTVALIVFDGASETNPFAGVRHWTRALRQAQQKQREGALPLKIFLIEARIDRGGIGVSDERIKALIQECGIDAHFKTSAKSGENIPELRQAIIDAIQWQDIPPVNSTELFQQIKGFLLEEKKSGQLLVQERILYRIFAKDKIDAPSLAQFITCIKHVEASGFIKRLNFEEFVLLQPEYIDAYGSALMNAVRDEPDGLGSISEDDAKQGRFKIPTDERIKDKKQEQFLLLAMIDDLLYHELVLREQTNTDTMLIFPSQSTIANKEMPNPKGKIVSFTFEGPTRNIYTTLAVRLARSELFTKKDLWQDAITYKAATGGTCGLFLQNREEGEAELILFATSMGEETQKLFVHFVTLHLLKHAIPGSIERQYIIICPNCKEEISARVIQLRQERGFKTLNCPICDTLVNIDTGKQRLDTAPLPTIIEMESTADSRRDLAMLQARRSKNDQKNVYDVFLCYNEADSQTAKQIADHFIEHGIIPWIDQWEADPDNNHTIQEYIHQIKNVTLCIGKDGQNPSQQPATQELLQAFLNQGATIISVILPEYQQEMLAMPLPMGSTVQFDLRDADKEEMNDLINYIYVSIEP</sequence>
<name>A0A402A9V8_9CHLR</name>
<dbReference type="InterPro" id="IPR015943">
    <property type="entry name" value="WD40/YVTN_repeat-like_dom_sf"/>
</dbReference>
<dbReference type="Gene3D" id="3.40.50.300">
    <property type="entry name" value="P-loop containing nucleotide triphosphate hydrolases"/>
    <property type="match status" value="1"/>
</dbReference>
<protein>
    <recommendedName>
        <fullName evidence="5">TIR domain-containing protein</fullName>
    </recommendedName>
</protein>
<dbReference type="PROSITE" id="PS51419">
    <property type="entry name" value="RAB"/>
    <property type="match status" value="1"/>
</dbReference>
<comment type="caution">
    <text evidence="6">The sequence shown here is derived from an EMBL/GenBank/DDBJ whole genome shotgun (WGS) entry which is preliminary data.</text>
</comment>
<evidence type="ECO:0000256" key="3">
    <source>
        <dbReference type="PROSITE-ProRule" id="PRU00221"/>
    </source>
</evidence>
<keyword evidence="4" id="KW-0812">Transmembrane</keyword>
<keyword evidence="7" id="KW-1185">Reference proteome</keyword>
<dbReference type="InterPro" id="IPR019775">
    <property type="entry name" value="WD40_repeat_CS"/>
</dbReference>
<evidence type="ECO:0000313" key="6">
    <source>
        <dbReference type="EMBL" id="GCE15964.1"/>
    </source>
</evidence>
<evidence type="ECO:0000313" key="7">
    <source>
        <dbReference type="Proteomes" id="UP000287352"/>
    </source>
</evidence>
<dbReference type="InterPro" id="IPR027417">
    <property type="entry name" value="P-loop_NTPase"/>
</dbReference>
<dbReference type="PRINTS" id="PR00320">
    <property type="entry name" value="GPROTEINBRPT"/>
</dbReference>
<evidence type="ECO:0000256" key="2">
    <source>
        <dbReference type="ARBA" id="ARBA00022737"/>
    </source>
</evidence>
<dbReference type="PROSITE" id="PS50082">
    <property type="entry name" value="WD_REPEATS_2"/>
    <property type="match status" value="5"/>
</dbReference>
<keyword evidence="4" id="KW-0472">Membrane</keyword>
<dbReference type="PANTHER" id="PTHR19848:SF8">
    <property type="entry name" value="F-BOX AND WD REPEAT DOMAIN CONTAINING 7"/>
    <property type="match status" value="1"/>
</dbReference>